<evidence type="ECO:0000256" key="1">
    <source>
        <dbReference type="SAM" id="MobiDB-lite"/>
    </source>
</evidence>
<keyword evidence="3" id="KW-1185">Reference proteome</keyword>
<feature type="region of interest" description="Disordered" evidence="1">
    <location>
        <begin position="66"/>
        <end position="89"/>
    </location>
</feature>
<protein>
    <submittedName>
        <fullName evidence="2">Uncharacterized protein</fullName>
    </submittedName>
</protein>
<dbReference type="AlphaFoldDB" id="A0A5N6XFT1"/>
<feature type="region of interest" description="Disordered" evidence="1">
    <location>
        <begin position="1"/>
        <end position="30"/>
    </location>
</feature>
<evidence type="ECO:0000313" key="2">
    <source>
        <dbReference type="EMBL" id="KAE8330400.1"/>
    </source>
</evidence>
<dbReference type="Proteomes" id="UP000325945">
    <property type="component" value="Unassembled WGS sequence"/>
</dbReference>
<feature type="compositionally biased region" description="Low complexity" evidence="1">
    <location>
        <begin position="1"/>
        <end position="15"/>
    </location>
</feature>
<organism evidence="2 3">
    <name type="scientific">Aspergillus sergii</name>
    <dbReference type="NCBI Taxonomy" id="1034303"/>
    <lineage>
        <taxon>Eukaryota</taxon>
        <taxon>Fungi</taxon>
        <taxon>Dikarya</taxon>
        <taxon>Ascomycota</taxon>
        <taxon>Pezizomycotina</taxon>
        <taxon>Eurotiomycetes</taxon>
        <taxon>Eurotiomycetidae</taxon>
        <taxon>Eurotiales</taxon>
        <taxon>Aspergillaceae</taxon>
        <taxon>Aspergillus</taxon>
        <taxon>Aspergillus subgen. Circumdati</taxon>
    </lineage>
</organism>
<accession>A0A5N6XFT1</accession>
<proteinExistence type="predicted"/>
<evidence type="ECO:0000313" key="3">
    <source>
        <dbReference type="Proteomes" id="UP000325945"/>
    </source>
</evidence>
<reference evidence="3" key="1">
    <citation type="submission" date="2019-04" db="EMBL/GenBank/DDBJ databases">
        <title>Friends and foes A comparative genomics studyof 23 Aspergillus species from section Flavi.</title>
        <authorList>
            <consortium name="DOE Joint Genome Institute"/>
            <person name="Kjaerbolling I."/>
            <person name="Vesth T."/>
            <person name="Frisvad J.C."/>
            <person name="Nybo J.L."/>
            <person name="Theobald S."/>
            <person name="Kildgaard S."/>
            <person name="Isbrandt T."/>
            <person name="Kuo A."/>
            <person name="Sato A."/>
            <person name="Lyhne E.K."/>
            <person name="Kogle M.E."/>
            <person name="Wiebenga A."/>
            <person name="Kun R.S."/>
            <person name="Lubbers R.J."/>
            <person name="Makela M.R."/>
            <person name="Barry K."/>
            <person name="Chovatia M."/>
            <person name="Clum A."/>
            <person name="Daum C."/>
            <person name="Haridas S."/>
            <person name="He G."/>
            <person name="LaButti K."/>
            <person name="Lipzen A."/>
            <person name="Mondo S."/>
            <person name="Riley R."/>
            <person name="Salamov A."/>
            <person name="Simmons B.A."/>
            <person name="Magnuson J.K."/>
            <person name="Henrissat B."/>
            <person name="Mortensen U.H."/>
            <person name="Larsen T.O."/>
            <person name="Devries R.P."/>
            <person name="Grigoriev I.V."/>
            <person name="Machida M."/>
            <person name="Baker S.E."/>
            <person name="Andersen M.R."/>
        </authorList>
    </citation>
    <scope>NUCLEOTIDE SEQUENCE [LARGE SCALE GENOMIC DNA]</scope>
    <source>
        <strain evidence="3">CBS 130017</strain>
    </source>
</reference>
<name>A0A5N6XFT1_9EURO</name>
<feature type="compositionally biased region" description="Basic and acidic residues" evidence="1">
    <location>
        <begin position="80"/>
        <end position="89"/>
    </location>
</feature>
<gene>
    <name evidence="2" type="ORF">BDV39DRAFT_202201</name>
</gene>
<sequence>MSSQSHQPNQSPNQSSHRRGSSLPEDLQNLLDKEELYWDSYGDYENSWTTTRTNNDPPMVVGDMRREQQAQKGRVGNMEMADKETDTGN</sequence>
<dbReference type="EMBL" id="ML741774">
    <property type="protein sequence ID" value="KAE8330400.1"/>
    <property type="molecule type" value="Genomic_DNA"/>
</dbReference>